<accession>A0A815CBZ8</accession>
<dbReference type="EMBL" id="CAJOBE010001583">
    <property type="protein sequence ID" value="CAF3756678.1"/>
    <property type="molecule type" value="Genomic_DNA"/>
</dbReference>
<dbReference type="AlphaFoldDB" id="A0A815CBZ8"/>
<evidence type="ECO:0000313" key="1">
    <source>
        <dbReference type="EMBL" id="CAF1283137.1"/>
    </source>
</evidence>
<dbReference type="EMBL" id="CAJNOU010002037">
    <property type="protein sequence ID" value="CAF1283137.1"/>
    <property type="molecule type" value="Genomic_DNA"/>
</dbReference>
<proteinExistence type="predicted"/>
<organism evidence="1 3">
    <name type="scientific">Rotaria sordida</name>
    <dbReference type="NCBI Taxonomy" id="392033"/>
    <lineage>
        <taxon>Eukaryota</taxon>
        <taxon>Metazoa</taxon>
        <taxon>Spiralia</taxon>
        <taxon>Gnathifera</taxon>
        <taxon>Rotifera</taxon>
        <taxon>Eurotatoria</taxon>
        <taxon>Bdelloidea</taxon>
        <taxon>Philodinida</taxon>
        <taxon>Philodinidae</taxon>
        <taxon>Rotaria</taxon>
    </lineage>
</organism>
<gene>
    <name evidence="2" type="ORF">FNK824_LOCUS12560</name>
    <name evidence="1" type="ORF">SEV965_LOCUS25367</name>
</gene>
<dbReference type="Proteomes" id="UP000663874">
    <property type="component" value="Unassembled WGS sequence"/>
</dbReference>
<evidence type="ECO:0000313" key="3">
    <source>
        <dbReference type="Proteomes" id="UP000663889"/>
    </source>
</evidence>
<protein>
    <submittedName>
        <fullName evidence="1">Uncharacterized protein</fullName>
    </submittedName>
</protein>
<dbReference type="Proteomes" id="UP000663889">
    <property type="component" value="Unassembled WGS sequence"/>
</dbReference>
<sequence length="264" mass="30064">MIEEGMTFSWLKQRACDDLHSSNEQKDCLMPHFLNGPEIHTEKAVIFSRENTEALQDGVANDIIRQSKWSLWNSGWRYHLVNKMENGFLTKIPEIVEYSKTCGYAEQLLEHLSNAIKGLKNPTQFSYPLNFGEVLNSIPDGKQYLQGLGRILNLSNADGWNMFQTTLCHNIEFSGASATEFKQLEFRVDGKNGTATYLLVATNVDKSYKVTVCYAYHHIDQHILDHGGFTMQTADITLDWMRVKSCKSLATMLPSNLVPQLIYE</sequence>
<reference evidence="1" key="1">
    <citation type="submission" date="2021-02" db="EMBL/GenBank/DDBJ databases">
        <authorList>
            <person name="Nowell W R."/>
        </authorList>
    </citation>
    <scope>NUCLEOTIDE SEQUENCE</scope>
</reference>
<comment type="caution">
    <text evidence="1">The sequence shown here is derived from an EMBL/GenBank/DDBJ whole genome shotgun (WGS) entry which is preliminary data.</text>
</comment>
<name>A0A815CBZ8_9BILA</name>
<evidence type="ECO:0000313" key="2">
    <source>
        <dbReference type="EMBL" id="CAF3756678.1"/>
    </source>
</evidence>